<evidence type="ECO:0000313" key="3">
    <source>
        <dbReference type="Proteomes" id="UP000053354"/>
    </source>
</evidence>
<dbReference type="RefSeq" id="WP_049695081.1">
    <property type="nucleotide sequence ID" value="NZ_CP016540.2"/>
</dbReference>
<accession>A0A1B1RYP7</accession>
<dbReference type="InterPro" id="IPR051466">
    <property type="entry name" value="D-amino_acid_metab_enzyme"/>
</dbReference>
<dbReference type="AlphaFoldDB" id="A0A1B1RYP7"/>
<name>A0A1B1RYP7_9BACL</name>
<dbReference type="PANTHER" id="PTHR28004:SF2">
    <property type="entry name" value="D-SERINE DEHYDRATASE"/>
    <property type="match status" value="1"/>
</dbReference>
<dbReference type="PANTHER" id="PTHR28004">
    <property type="entry name" value="ZGC:162816-RELATED"/>
    <property type="match status" value="1"/>
</dbReference>
<dbReference type="Proteomes" id="UP000053354">
    <property type="component" value="Chromosome"/>
</dbReference>
<evidence type="ECO:0000259" key="1">
    <source>
        <dbReference type="Pfam" id="PF01168"/>
    </source>
</evidence>
<organism evidence="2 3">
    <name type="scientific">Planococcus versutus</name>
    <dbReference type="NCBI Taxonomy" id="1302659"/>
    <lineage>
        <taxon>Bacteria</taxon>
        <taxon>Bacillati</taxon>
        <taxon>Bacillota</taxon>
        <taxon>Bacilli</taxon>
        <taxon>Bacillales</taxon>
        <taxon>Caryophanaceae</taxon>
        <taxon>Planococcus</taxon>
    </lineage>
</organism>
<dbReference type="OrthoDB" id="2445260at2"/>
<gene>
    <name evidence="2" type="ORF">I858_003310</name>
</gene>
<dbReference type="Pfam" id="PF01168">
    <property type="entry name" value="Ala_racemase_N"/>
    <property type="match status" value="1"/>
</dbReference>
<evidence type="ECO:0000313" key="2">
    <source>
        <dbReference type="EMBL" id="ANU26063.1"/>
    </source>
</evidence>
<dbReference type="GO" id="GO:0008721">
    <property type="term" value="F:D-serine ammonia-lyase activity"/>
    <property type="evidence" value="ECO:0007669"/>
    <property type="project" value="TreeGrafter"/>
</dbReference>
<dbReference type="CDD" id="cd06813">
    <property type="entry name" value="PLPDE_III_DSD_D-TA_like_2"/>
    <property type="match status" value="1"/>
</dbReference>
<dbReference type="SUPFAM" id="SSF51419">
    <property type="entry name" value="PLP-binding barrel"/>
    <property type="match status" value="1"/>
</dbReference>
<keyword evidence="3" id="KW-1185">Reference proteome</keyword>
<proteinExistence type="predicted"/>
<dbReference type="GO" id="GO:0036088">
    <property type="term" value="P:D-serine catabolic process"/>
    <property type="evidence" value="ECO:0007669"/>
    <property type="project" value="TreeGrafter"/>
</dbReference>
<dbReference type="KEGG" id="pll:I858_003310"/>
<protein>
    <submittedName>
        <fullName evidence="2">Amino acid aldolase</fullName>
    </submittedName>
</protein>
<dbReference type="Gene3D" id="3.20.20.10">
    <property type="entry name" value="Alanine racemase"/>
    <property type="match status" value="1"/>
</dbReference>
<sequence>MHSNKIPEGISLPALLLDLPAFEENCRQIARDGNGKKIRIATKSIRSVEVIKRILASNSVFQGVMCYCPEEAIFLAEKGLDDILIAYPCWDKKALTTISMLNSKGKHIICMVDAAEHVDLLHHIAEETKGKFYLCIDVDMSTTFLKLHFGVRRSPLKDSAAVVKLARKIKPSQYIELIGIMGYEAQIAGVGDKVPAQKMKNRVIDILKKKSIKKIEERRNQVVHALRQEGVALSLVNGGGTGSLQSTTREDAVTEVTVGSGFYSPKLFDYYKGFLYKPALFYALPVVRKPAPHIYTCLGGGYVSSGPPGKDKIPQPVFPVGGKLLDSEGAGEVQTPVHYENETLEIGDAIIFRAAKAAEVCERFQEIVCISDQQIVGRYQTYRGEGVCFV</sequence>
<dbReference type="InterPro" id="IPR001608">
    <property type="entry name" value="Ala_racemase_N"/>
</dbReference>
<feature type="domain" description="Alanine racemase N-terminal" evidence="1">
    <location>
        <begin position="18"/>
        <end position="263"/>
    </location>
</feature>
<reference evidence="2" key="1">
    <citation type="submission" date="2016-10" db="EMBL/GenBank/DDBJ databases">
        <authorList>
            <person name="See-Too W.S."/>
        </authorList>
    </citation>
    <scope>NUCLEOTIDE SEQUENCE</scope>
    <source>
        <strain evidence="2">L10.15</strain>
    </source>
</reference>
<dbReference type="InterPro" id="IPR029066">
    <property type="entry name" value="PLP-binding_barrel"/>
</dbReference>
<dbReference type="STRING" id="1302659.I858_003310"/>
<dbReference type="EMBL" id="CP016540">
    <property type="protein sequence ID" value="ANU26063.1"/>
    <property type="molecule type" value="Genomic_DNA"/>
</dbReference>